<name>A0A146KSE0_LYGHE</name>
<dbReference type="EMBL" id="GDHC01019720">
    <property type="protein sequence ID" value="JAP98908.1"/>
    <property type="molecule type" value="Transcribed_RNA"/>
</dbReference>
<proteinExistence type="predicted"/>
<evidence type="ECO:0000313" key="2">
    <source>
        <dbReference type="EMBL" id="JAP98908.1"/>
    </source>
</evidence>
<sequence length="121" mass="12959">MPTSTYGMYTFILLKNSSGKFVSGIDFSNDSFAFYLPVNIKTLSGPCASDSSKCQGKSTLIFHGDNFNYKGMHNGSLTIGSDTSTQQKISCTIINSTLTTVSCTLNVNATVLPAGVYPVYL</sequence>
<accession>A0A146KSE0</accession>
<dbReference type="Pfam" id="PF24328">
    <property type="entry name" value="DUF7498"/>
    <property type="match status" value="1"/>
</dbReference>
<reference evidence="2" key="1">
    <citation type="journal article" date="2016" name="Gigascience">
        <title>De novo construction of an expanded transcriptome assembly for the western tarnished plant bug, Lygus hesperus.</title>
        <authorList>
            <person name="Tassone E.E."/>
            <person name="Geib S.M."/>
            <person name="Hall B."/>
            <person name="Fabrick J.A."/>
            <person name="Brent C.S."/>
            <person name="Hull J.J."/>
        </authorList>
    </citation>
    <scope>NUCLEOTIDE SEQUENCE</scope>
</reference>
<evidence type="ECO:0000259" key="1">
    <source>
        <dbReference type="Pfam" id="PF24328"/>
    </source>
</evidence>
<organism evidence="2">
    <name type="scientific">Lygus hesperus</name>
    <name type="common">Western plant bug</name>
    <dbReference type="NCBI Taxonomy" id="30085"/>
    <lineage>
        <taxon>Eukaryota</taxon>
        <taxon>Metazoa</taxon>
        <taxon>Ecdysozoa</taxon>
        <taxon>Arthropoda</taxon>
        <taxon>Hexapoda</taxon>
        <taxon>Insecta</taxon>
        <taxon>Pterygota</taxon>
        <taxon>Neoptera</taxon>
        <taxon>Paraneoptera</taxon>
        <taxon>Hemiptera</taxon>
        <taxon>Heteroptera</taxon>
        <taxon>Panheteroptera</taxon>
        <taxon>Cimicomorpha</taxon>
        <taxon>Miridae</taxon>
        <taxon>Mirini</taxon>
        <taxon>Lygus</taxon>
    </lineage>
</organism>
<dbReference type="AlphaFoldDB" id="A0A146KSE0"/>
<feature type="domain" description="DUF7498" evidence="1">
    <location>
        <begin position="45"/>
        <end position="121"/>
    </location>
</feature>
<dbReference type="InterPro" id="IPR055921">
    <property type="entry name" value="DUF7498"/>
</dbReference>
<protein>
    <recommendedName>
        <fullName evidence="1">DUF7498 domain-containing protein</fullName>
    </recommendedName>
</protein>
<gene>
    <name evidence="2" type="ORF">g.25502</name>
</gene>